<keyword evidence="4" id="KW-1003">Cell membrane</keyword>
<dbReference type="Gene3D" id="3.30.565.10">
    <property type="entry name" value="Histidine kinase-like ATPase, C-terminal domain"/>
    <property type="match status" value="1"/>
</dbReference>
<gene>
    <name evidence="18" type="ORF">Amme_038_049</name>
</gene>
<feature type="domain" description="HAMP" evidence="17">
    <location>
        <begin position="192"/>
        <end position="244"/>
    </location>
</feature>
<keyword evidence="5" id="KW-0997">Cell inner membrane</keyword>
<keyword evidence="8 15" id="KW-0812">Transmembrane</keyword>
<dbReference type="OrthoDB" id="9804645at2"/>
<evidence type="ECO:0000256" key="11">
    <source>
        <dbReference type="ARBA" id="ARBA00022840"/>
    </source>
</evidence>
<dbReference type="InterPro" id="IPR036097">
    <property type="entry name" value="HisK_dim/P_sf"/>
</dbReference>
<protein>
    <recommendedName>
        <fullName evidence="3">histidine kinase</fullName>
        <ecNumber evidence="3">2.7.13.3</ecNumber>
    </recommendedName>
</protein>
<keyword evidence="6" id="KW-0597">Phosphoprotein</keyword>
<dbReference type="PANTHER" id="PTHR44936">
    <property type="entry name" value="SENSOR PROTEIN CREC"/>
    <property type="match status" value="1"/>
</dbReference>
<comment type="subcellular location">
    <subcellularLocation>
        <location evidence="2">Cell inner membrane</location>
        <topology evidence="2">Multi-pass membrane protein</topology>
    </subcellularLocation>
</comment>
<dbReference type="CDD" id="cd06225">
    <property type="entry name" value="HAMP"/>
    <property type="match status" value="1"/>
</dbReference>
<dbReference type="InterPro" id="IPR036890">
    <property type="entry name" value="HATPase_C_sf"/>
</dbReference>
<dbReference type="PROSITE" id="PS50109">
    <property type="entry name" value="HIS_KIN"/>
    <property type="match status" value="1"/>
</dbReference>
<accession>A0A023D4U2</accession>
<dbReference type="SUPFAM" id="SSF55874">
    <property type="entry name" value="ATPase domain of HSP90 chaperone/DNA topoisomerase II/histidine kinase"/>
    <property type="match status" value="1"/>
</dbReference>
<dbReference type="SMART" id="SM00387">
    <property type="entry name" value="HATPase_c"/>
    <property type="match status" value="1"/>
</dbReference>
<dbReference type="SMART" id="SM00304">
    <property type="entry name" value="HAMP"/>
    <property type="match status" value="1"/>
</dbReference>
<dbReference type="PRINTS" id="PR00344">
    <property type="entry name" value="BCTRLSENSOR"/>
</dbReference>
<evidence type="ECO:0000256" key="4">
    <source>
        <dbReference type="ARBA" id="ARBA00022475"/>
    </source>
</evidence>
<evidence type="ECO:0000256" key="8">
    <source>
        <dbReference type="ARBA" id="ARBA00022692"/>
    </source>
</evidence>
<evidence type="ECO:0000256" key="3">
    <source>
        <dbReference type="ARBA" id="ARBA00012438"/>
    </source>
</evidence>
<name>A0A023D4U2_ACIMT</name>
<keyword evidence="10 18" id="KW-0418">Kinase</keyword>
<dbReference type="InterPro" id="IPR003661">
    <property type="entry name" value="HisK_dim/P_dom"/>
</dbReference>
<evidence type="ECO:0000256" key="5">
    <source>
        <dbReference type="ARBA" id="ARBA00022519"/>
    </source>
</evidence>
<comment type="caution">
    <text evidence="18">The sequence shown here is derived from an EMBL/GenBank/DDBJ whole genome shotgun (WGS) entry which is preliminary data.</text>
</comment>
<dbReference type="CDD" id="cd00082">
    <property type="entry name" value="HisKA"/>
    <property type="match status" value="1"/>
</dbReference>
<dbReference type="CDD" id="cd00075">
    <property type="entry name" value="HATPase"/>
    <property type="match status" value="1"/>
</dbReference>
<feature type="transmembrane region" description="Helical" evidence="15">
    <location>
        <begin position="169"/>
        <end position="190"/>
    </location>
</feature>
<sequence length="453" mass="49170">MAERRNGWLRRGERLVRRVLPRSFMGRSLLIVLIPLLVTQGVALGLFYGTHLHTVSRRLSDSVAAEMALAMDAVRRNPQDQARIFADLREHTQVSLSIAPHAPFPAGPSSHVLGPVDDDLRRAVSAAFGEPCRLEWDDAAQLIRVEVPLVEGGVLTATIPRKRLDTEPIWLFVAWASGSALALFLLATWFTGKQVRAVRRLAEAAESFGQGRDPGPIEPQGALEIRKAAVAFNRMQARVNRFVAQRTAVLAGVSHDLRTPLTRLRLTLAMLPTQGQVPAEILREDVEDMVSDIAEMERLIGSYLSFARGEGAETPVPTDLRALVEEVAQAAQRAGGQVIAIHAEDAVVACVRPDAMRRVLTNLAENARRHGGRMAFSVRRTGREAEIILDDDGPGIAPARRRQVFRAYDAAGPSGGNGLGLTIARDIVHAHGGAISLTDSPLGGLRVVLTIPV</sequence>
<dbReference type="GO" id="GO:0005524">
    <property type="term" value="F:ATP binding"/>
    <property type="evidence" value="ECO:0007669"/>
    <property type="project" value="UniProtKB-KW"/>
</dbReference>
<evidence type="ECO:0000256" key="7">
    <source>
        <dbReference type="ARBA" id="ARBA00022679"/>
    </source>
</evidence>
<evidence type="ECO:0000256" key="2">
    <source>
        <dbReference type="ARBA" id="ARBA00004429"/>
    </source>
</evidence>
<evidence type="ECO:0000256" key="15">
    <source>
        <dbReference type="SAM" id="Phobius"/>
    </source>
</evidence>
<dbReference type="InterPro" id="IPR005467">
    <property type="entry name" value="His_kinase_dom"/>
</dbReference>
<proteinExistence type="predicted"/>
<dbReference type="SUPFAM" id="SSF47384">
    <property type="entry name" value="Homodimeric domain of signal transducing histidine kinase"/>
    <property type="match status" value="1"/>
</dbReference>
<dbReference type="EC" id="2.7.13.3" evidence="3"/>
<keyword evidence="13" id="KW-0902">Two-component regulatory system</keyword>
<dbReference type="Gene3D" id="1.10.287.130">
    <property type="match status" value="1"/>
</dbReference>
<dbReference type="EMBL" id="BAND01000038">
    <property type="protein sequence ID" value="GAJ28800.1"/>
    <property type="molecule type" value="Genomic_DNA"/>
</dbReference>
<evidence type="ECO:0000256" key="12">
    <source>
        <dbReference type="ARBA" id="ARBA00022989"/>
    </source>
</evidence>
<evidence type="ECO:0000256" key="1">
    <source>
        <dbReference type="ARBA" id="ARBA00000085"/>
    </source>
</evidence>
<dbReference type="PANTHER" id="PTHR44936:SF5">
    <property type="entry name" value="SENSOR HISTIDINE KINASE ENVZ"/>
    <property type="match status" value="1"/>
</dbReference>
<reference evidence="19" key="1">
    <citation type="journal article" date="2014" name="FEMS Microbiol. Lett.">
        <title>Draft Genomic DNA Sequence of the Facultatively Methylotrophic Bacterium Acidomonas methanolica type strain MB58.</title>
        <authorList>
            <person name="Higashiura N."/>
            <person name="Hadano H."/>
            <person name="Hirakawa H."/>
            <person name="Matsutani M."/>
            <person name="Takabe S."/>
            <person name="Matsushita K."/>
            <person name="Azuma Y."/>
        </authorList>
    </citation>
    <scope>NUCLEOTIDE SEQUENCE [LARGE SCALE GENOMIC DNA]</scope>
    <source>
        <strain evidence="19">MB58</strain>
    </source>
</reference>
<dbReference type="InterPro" id="IPR004358">
    <property type="entry name" value="Sig_transdc_His_kin-like_C"/>
</dbReference>
<dbReference type="GO" id="GO:0000155">
    <property type="term" value="F:phosphorelay sensor kinase activity"/>
    <property type="evidence" value="ECO:0007669"/>
    <property type="project" value="InterPro"/>
</dbReference>
<evidence type="ECO:0000256" key="14">
    <source>
        <dbReference type="ARBA" id="ARBA00023136"/>
    </source>
</evidence>
<evidence type="ECO:0000259" key="17">
    <source>
        <dbReference type="PROSITE" id="PS50885"/>
    </source>
</evidence>
<keyword evidence="14 15" id="KW-0472">Membrane</keyword>
<keyword evidence="11" id="KW-0067">ATP-binding</keyword>
<feature type="domain" description="Histidine kinase" evidence="16">
    <location>
        <begin position="252"/>
        <end position="453"/>
    </location>
</feature>
<dbReference type="InterPro" id="IPR003660">
    <property type="entry name" value="HAMP_dom"/>
</dbReference>
<evidence type="ECO:0000256" key="6">
    <source>
        <dbReference type="ARBA" id="ARBA00022553"/>
    </source>
</evidence>
<keyword evidence="19" id="KW-1185">Reference proteome</keyword>
<keyword evidence="12 15" id="KW-1133">Transmembrane helix</keyword>
<evidence type="ECO:0000259" key="16">
    <source>
        <dbReference type="PROSITE" id="PS50109"/>
    </source>
</evidence>
<comment type="catalytic activity">
    <reaction evidence="1">
        <text>ATP + protein L-histidine = ADP + protein N-phospho-L-histidine.</text>
        <dbReference type="EC" id="2.7.13.3"/>
    </reaction>
</comment>
<evidence type="ECO:0000313" key="18">
    <source>
        <dbReference type="EMBL" id="GAJ28800.1"/>
    </source>
</evidence>
<dbReference type="Pfam" id="PF00512">
    <property type="entry name" value="HisKA"/>
    <property type="match status" value="1"/>
</dbReference>
<dbReference type="RefSeq" id="WP_042057789.1">
    <property type="nucleotide sequence ID" value="NZ_BAND01000038.1"/>
</dbReference>
<evidence type="ECO:0000313" key="19">
    <source>
        <dbReference type="Proteomes" id="UP000019760"/>
    </source>
</evidence>
<evidence type="ECO:0000256" key="13">
    <source>
        <dbReference type="ARBA" id="ARBA00023012"/>
    </source>
</evidence>
<evidence type="ECO:0000256" key="10">
    <source>
        <dbReference type="ARBA" id="ARBA00022777"/>
    </source>
</evidence>
<reference evidence="18 19" key="2">
    <citation type="journal article" date="2014" name="FEMS Microbiol. Lett.">
        <title>Draft genomic DNA sequence of the facultatively methylotrophic bacterium Acidomonas methanolica type strain MB58.</title>
        <authorList>
            <person name="Higashiura N."/>
            <person name="Hadano H."/>
            <person name="Hirakawa H."/>
            <person name="Matsutani M."/>
            <person name="Takabe S."/>
            <person name="Matsushita K."/>
            <person name="Azuma Y."/>
        </authorList>
    </citation>
    <scope>NUCLEOTIDE SEQUENCE [LARGE SCALE GENOMIC DNA]</scope>
    <source>
        <strain evidence="18 19">MB58</strain>
    </source>
</reference>
<dbReference type="AlphaFoldDB" id="A0A023D4U2"/>
<dbReference type="PROSITE" id="PS50885">
    <property type="entry name" value="HAMP"/>
    <property type="match status" value="1"/>
</dbReference>
<dbReference type="Pfam" id="PF02518">
    <property type="entry name" value="HATPase_c"/>
    <property type="match status" value="1"/>
</dbReference>
<evidence type="ECO:0000256" key="9">
    <source>
        <dbReference type="ARBA" id="ARBA00022741"/>
    </source>
</evidence>
<organism evidence="18 19">
    <name type="scientific">Acidomonas methanolica NBRC 104435</name>
    <dbReference type="NCBI Taxonomy" id="1231351"/>
    <lineage>
        <taxon>Bacteria</taxon>
        <taxon>Pseudomonadati</taxon>
        <taxon>Pseudomonadota</taxon>
        <taxon>Alphaproteobacteria</taxon>
        <taxon>Acetobacterales</taxon>
        <taxon>Acetobacteraceae</taxon>
        <taxon>Acidomonas</taxon>
    </lineage>
</organism>
<keyword evidence="7" id="KW-0808">Transferase</keyword>
<dbReference type="Proteomes" id="UP000019760">
    <property type="component" value="Unassembled WGS sequence"/>
</dbReference>
<keyword evidence="9" id="KW-0547">Nucleotide-binding</keyword>
<dbReference type="Gene3D" id="6.10.340.10">
    <property type="match status" value="1"/>
</dbReference>
<dbReference type="InterPro" id="IPR050980">
    <property type="entry name" value="2C_sensor_his_kinase"/>
</dbReference>
<dbReference type="InterPro" id="IPR003594">
    <property type="entry name" value="HATPase_dom"/>
</dbReference>
<dbReference type="Pfam" id="PF00672">
    <property type="entry name" value="HAMP"/>
    <property type="match status" value="1"/>
</dbReference>
<dbReference type="SMART" id="SM00388">
    <property type="entry name" value="HisKA"/>
    <property type="match status" value="1"/>
</dbReference>
<dbReference type="GO" id="GO:0005886">
    <property type="term" value="C:plasma membrane"/>
    <property type="evidence" value="ECO:0007669"/>
    <property type="project" value="UniProtKB-SubCell"/>
</dbReference>